<dbReference type="CDD" id="cd08501">
    <property type="entry name" value="PBP2_Lpqw"/>
    <property type="match status" value="1"/>
</dbReference>
<dbReference type="PROSITE" id="PS51257">
    <property type="entry name" value="PROKAR_LIPOPROTEIN"/>
    <property type="match status" value="1"/>
</dbReference>
<name>A0A7H0SN58_9CORY</name>
<dbReference type="EMBL" id="CP046884">
    <property type="protein sequence ID" value="QNQ89983.1"/>
    <property type="molecule type" value="Genomic_DNA"/>
</dbReference>
<feature type="domain" description="Solute-binding protein family 5" evidence="2">
    <location>
        <begin position="125"/>
        <end position="441"/>
    </location>
</feature>
<dbReference type="InterPro" id="IPR039424">
    <property type="entry name" value="SBP_5"/>
</dbReference>
<gene>
    <name evidence="3" type="ORF">GP475_04500</name>
</gene>
<protein>
    <submittedName>
        <fullName evidence="3">ABC transporter family substrate-binding protein</fullName>
    </submittedName>
</protein>
<dbReference type="KEGG" id="cpoy:GP475_04500"/>
<evidence type="ECO:0000313" key="4">
    <source>
        <dbReference type="Proteomes" id="UP000516320"/>
    </source>
</evidence>
<dbReference type="Gene3D" id="3.90.76.10">
    <property type="entry name" value="Dipeptide-binding Protein, Domain 1"/>
    <property type="match status" value="1"/>
</dbReference>
<feature type="region of interest" description="Disordered" evidence="1">
    <location>
        <begin position="33"/>
        <end position="62"/>
    </location>
</feature>
<dbReference type="PANTHER" id="PTHR30290:SF65">
    <property type="entry name" value="MONOACYL PHOSPHATIDYLINOSITOL TETRAMANNOSIDE-BINDING PROTEIN LPQW-RELATED"/>
    <property type="match status" value="1"/>
</dbReference>
<dbReference type="AlphaFoldDB" id="A0A7H0SN58"/>
<dbReference type="SUPFAM" id="SSF53850">
    <property type="entry name" value="Periplasmic binding protein-like II"/>
    <property type="match status" value="1"/>
</dbReference>
<keyword evidence="4" id="KW-1185">Reference proteome</keyword>
<dbReference type="PANTHER" id="PTHR30290">
    <property type="entry name" value="PERIPLASMIC BINDING COMPONENT OF ABC TRANSPORTER"/>
    <property type="match status" value="1"/>
</dbReference>
<organism evidence="3 4">
    <name type="scientific">Corynebacterium poyangense</name>
    <dbReference type="NCBI Taxonomy" id="2684405"/>
    <lineage>
        <taxon>Bacteria</taxon>
        <taxon>Bacillati</taxon>
        <taxon>Actinomycetota</taxon>
        <taxon>Actinomycetes</taxon>
        <taxon>Mycobacteriales</taxon>
        <taxon>Corynebacteriaceae</taxon>
        <taxon>Corynebacterium</taxon>
    </lineage>
</organism>
<dbReference type="Pfam" id="PF00496">
    <property type="entry name" value="SBP_bac_5"/>
    <property type="match status" value="1"/>
</dbReference>
<dbReference type="Proteomes" id="UP000516320">
    <property type="component" value="Chromosome"/>
</dbReference>
<dbReference type="Gene3D" id="3.10.105.10">
    <property type="entry name" value="Dipeptide-binding Protein, Domain 3"/>
    <property type="match status" value="1"/>
</dbReference>
<proteinExistence type="predicted"/>
<dbReference type="RefSeq" id="WP_187975442.1">
    <property type="nucleotide sequence ID" value="NZ_CP046884.1"/>
</dbReference>
<evidence type="ECO:0000259" key="2">
    <source>
        <dbReference type="Pfam" id="PF00496"/>
    </source>
</evidence>
<accession>A0A7H0SN58</accession>
<feature type="region of interest" description="Disordered" evidence="1">
    <location>
        <begin position="462"/>
        <end position="481"/>
    </location>
</feature>
<reference evidence="3 4" key="1">
    <citation type="submission" date="2019-12" db="EMBL/GenBank/DDBJ databases">
        <title>Corynebacterium sp. nov., isolated from feces of the Anser Albifrons in China.</title>
        <authorList>
            <person name="Liu Q."/>
        </authorList>
    </citation>
    <scope>NUCLEOTIDE SEQUENCE [LARGE SCALE GENOMIC DNA]</scope>
    <source>
        <strain evidence="3 4">4H37-19</strain>
    </source>
</reference>
<dbReference type="GO" id="GO:1904680">
    <property type="term" value="F:peptide transmembrane transporter activity"/>
    <property type="evidence" value="ECO:0007669"/>
    <property type="project" value="TreeGrafter"/>
</dbReference>
<evidence type="ECO:0000256" key="1">
    <source>
        <dbReference type="SAM" id="MobiDB-lite"/>
    </source>
</evidence>
<dbReference type="InterPro" id="IPR000914">
    <property type="entry name" value="SBP_5_dom"/>
</dbReference>
<feature type="compositionally biased region" description="Low complexity" evidence="1">
    <location>
        <begin position="38"/>
        <end position="56"/>
    </location>
</feature>
<dbReference type="Gene3D" id="3.40.190.10">
    <property type="entry name" value="Periplasmic binding protein-like II"/>
    <property type="match status" value="1"/>
</dbReference>
<sequence length="569" mass="61109">MSKVGTFLGTRHITGVILSAALVLGGCVANPGPPPVVDPQAGDDAPAQEQPAQQDASSGESARTEINVGVDPLRNGLNPHLVADESALVESVADLVLPSAYVNGQVNSDLLASVTEQTPPDGVLKTLRYSIRPEAQWSDGTPITGADFRYLWLAVTTTPGSIDAAGYRAIRDIRVSDNGRKVDVDFNSGLVDTPRLFQYLLPSHLLGNPSGFHDALKTKIPASAGRFLVDSVDQQRGRIILHRNDRFWGQTPAQVEWLRLIEIRDQASGVEQLRTGQISYLDLTPTETLKDVIGLVPGVQNAVVETPRQLRLVFNVRAPKAQLGVNRATLASLLDPNLVAEISAGRTTELSLPQGREAASVTTGVTSEERAAAEKALKQQSLDSPVIIGADPADTAALAAARAVVDTLNNKGIEAQTKTTTISDFAQNLLPQGKVDAILSWREVNGDAIAIASRYQCPEQLSPTATQEQNRSSANPRISNLSGFCDRDVQKELDALLAQPTTREEAAEWALSLEEKEHLSMPLYRERRVRALGQGMVGPSSDLSQWPAGLSSAATWRSVSESRTSQEVK</sequence>
<evidence type="ECO:0000313" key="3">
    <source>
        <dbReference type="EMBL" id="QNQ89983.1"/>
    </source>
</evidence>
<dbReference type="GO" id="GO:0015833">
    <property type="term" value="P:peptide transport"/>
    <property type="evidence" value="ECO:0007669"/>
    <property type="project" value="TreeGrafter"/>
</dbReference>